<evidence type="ECO:0000313" key="1">
    <source>
        <dbReference type="EMBL" id="EPS73649.1"/>
    </source>
</evidence>
<dbReference type="Proteomes" id="UP000015453">
    <property type="component" value="Unassembled WGS sequence"/>
</dbReference>
<feature type="non-terminal residue" evidence="1">
    <location>
        <position position="254"/>
    </location>
</feature>
<feature type="non-terminal residue" evidence="1">
    <location>
        <position position="1"/>
    </location>
</feature>
<evidence type="ECO:0000313" key="2">
    <source>
        <dbReference type="Proteomes" id="UP000015453"/>
    </source>
</evidence>
<sequence length="254" mass="28630">NYSGWPLQDLEDMKTCYDGLLSAAAATANSAYEFSESLQEIGNSLLEKTVMHDTGETGEALSLLGRVQLELQKLFSNYRSQTISTVTNPSESLLTELRKVEELKLQCDEKRDLFEHIVGQLRGKGKPRHGKLEPFISEQLKSVREEYDEAARLFIFRVESLKEGQCRSLMTLAARHHSAQLNFFRSGLHSLEAVDVHIRNVIERQHITCEVSTSNYEDEGDDDRYNIKASGSGRLSFGYSLTKEAETEVCSSVI</sequence>
<accession>S8D1J8</accession>
<dbReference type="AlphaFoldDB" id="S8D1J8"/>
<dbReference type="InterPro" id="IPR037488">
    <property type="entry name" value="At2g33490-like"/>
</dbReference>
<gene>
    <name evidence="1" type="ORF">M569_01110</name>
</gene>
<dbReference type="Gene3D" id="1.20.1270.60">
    <property type="entry name" value="Arfaptin homology (AH) domain/BAR domain"/>
    <property type="match status" value="1"/>
</dbReference>
<dbReference type="CDD" id="cd07307">
    <property type="entry name" value="BAR"/>
    <property type="match status" value="1"/>
</dbReference>
<organism evidence="1 2">
    <name type="scientific">Genlisea aurea</name>
    <dbReference type="NCBI Taxonomy" id="192259"/>
    <lineage>
        <taxon>Eukaryota</taxon>
        <taxon>Viridiplantae</taxon>
        <taxon>Streptophyta</taxon>
        <taxon>Embryophyta</taxon>
        <taxon>Tracheophyta</taxon>
        <taxon>Spermatophyta</taxon>
        <taxon>Magnoliopsida</taxon>
        <taxon>eudicotyledons</taxon>
        <taxon>Gunneridae</taxon>
        <taxon>Pentapetalae</taxon>
        <taxon>asterids</taxon>
        <taxon>lamiids</taxon>
        <taxon>Lamiales</taxon>
        <taxon>Lentibulariaceae</taxon>
        <taxon>Genlisea</taxon>
    </lineage>
</organism>
<dbReference type="OrthoDB" id="1925034at2759"/>
<dbReference type="PANTHER" id="PTHR34119">
    <property type="entry name" value="HYDROXYPROLINE-RICH GLYCOPROTEIN-LIKE"/>
    <property type="match status" value="1"/>
</dbReference>
<dbReference type="InterPro" id="IPR027267">
    <property type="entry name" value="AH/BAR_dom_sf"/>
</dbReference>
<reference evidence="1 2" key="1">
    <citation type="journal article" date="2013" name="BMC Genomics">
        <title>The miniature genome of a carnivorous plant Genlisea aurea contains a low number of genes and short non-coding sequences.</title>
        <authorList>
            <person name="Leushkin E.V."/>
            <person name="Sutormin R.A."/>
            <person name="Nabieva E.R."/>
            <person name="Penin A.A."/>
            <person name="Kondrashov A.S."/>
            <person name="Logacheva M.D."/>
        </authorList>
    </citation>
    <scope>NUCLEOTIDE SEQUENCE [LARGE SCALE GENOMIC DNA]</scope>
</reference>
<dbReference type="EMBL" id="AUSU01000362">
    <property type="protein sequence ID" value="EPS73649.1"/>
    <property type="molecule type" value="Genomic_DNA"/>
</dbReference>
<name>S8D1J8_9LAMI</name>
<protein>
    <recommendedName>
        <fullName evidence="3">BAR domain-containing protein</fullName>
    </recommendedName>
</protein>
<comment type="caution">
    <text evidence="1">The sequence shown here is derived from an EMBL/GenBank/DDBJ whole genome shotgun (WGS) entry which is preliminary data.</text>
</comment>
<proteinExistence type="predicted"/>
<dbReference type="PANTHER" id="PTHR34119:SF21">
    <property type="entry name" value="BAR DOMAIN-CONTAINING PROTEIN"/>
    <property type="match status" value="1"/>
</dbReference>
<dbReference type="SUPFAM" id="SSF103657">
    <property type="entry name" value="BAR/IMD domain-like"/>
    <property type="match status" value="1"/>
</dbReference>
<evidence type="ECO:0008006" key="3">
    <source>
        <dbReference type="Google" id="ProtNLM"/>
    </source>
</evidence>
<keyword evidence="2" id="KW-1185">Reference proteome</keyword>